<feature type="binding site" description="in other chain" evidence="10">
    <location>
        <position position="100"/>
    </location>
    <ligand>
        <name>L-methionine</name>
        <dbReference type="ChEBI" id="CHEBI:57844"/>
        <note>ligand shared between two neighboring subunits</note>
    </ligand>
</feature>
<evidence type="ECO:0000259" key="15">
    <source>
        <dbReference type="Pfam" id="PF02773"/>
    </source>
</evidence>
<comment type="subunit">
    <text evidence="10">Homotetramer; dimer of dimers.</text>
</comment>
<dbReference type="Gene3D" id="3.30.300.10">
    <property type="match status" value="3"/>
</dbReference>
<dbReference type="GO" id="GO:0005524">
    <property type="term" value="F:ATP binding"/>
    <property type="evidence" value="ECO:0007669"/>
    <property type="project" value="UniProtKB-UniRule"/>
</dbReference>
<dbReference type="EMBL" id="FNPI01000001">
    <property type="protein sequence ID" value="SDY20138.1"/>
    <property type="molecule type" value="Genomic_DNA"/>
</dbReference>
<comment type="subcellular location">
    <subcellularLocation>
        <location evidence="10 11">Cytoplasm</location>
    </subcellularLocation>
</comment>
<keyword evidence="4 10" id="KW-0808">Transferase</keyword>
<feature type="binding site" description="in other chain" evidence="10">
    <location>
        <begin position="178"/>
        <end position="180"/>
    </location>
    <ligand>
        <name>ATP</name>
        <dbReference type="ChEBI" id="CHEBI:30616"/>
        <note>ligand shared between two neighboring subunits</note>
    </ligand>
</feature>
<feature type="domain" description="S-adenosylmethionine synthetase N-terminal" evidence="13">
    <location>
        <begin position="7"/>
        <end position="102"/>
    </location>
</feature>
<dbReference type="PANTHER" id="PTHR11964">
    <property type="entry name" value="S-ADENOSYLMETHIONINE SYNTHETASE"/>
    <property type="match status" value="1"/>
</dbReference>
<protein>
    <recommendedName>
        <fullName evidence="10">S-adenosylmethionine synthase</fullName>
        <shortName evidence="10">AdoMet synthase</shortName>
        <ecNumber evidence="10">2.5.1.6</ecNumber>
    </recommendedName>
    <alternativeName>
        <fullName evidence="10">MAT</fullName>
    </alternativeName>
    <alternativeName>
        <fullName evidence="10">Methionine adenosyltransferase</fullName>
    </alternativeName>
</protein>
<keyword evidence="7 10" id="KW-0067">ATP-binding</keyword>
<feature type="binding site" evidence="10">
    <location>
        <position position="254"/>
    </location>
    <ligand>
        <name>ATP</name>
        <dbReference type="ChEBI" id="CHEBI:30616"/>
        <note>ligand shared between two neighboring subunits</note>
    </ligand>
</feature>
<dbReference type="InterPro" id="IPR022630">
    <property type="entry name" value="S-AdoMet_synt_C"/>
</dbReference>
<keyword evidence="5 10" id="KW-0479">Metal-binding</keyword>
<evidence type="ECO:0000256" key="11">
    <source>
        <dbReference type="RuleBase" id="RU000542"/>
    </source>
</evidence>
<comment type="similarity">
    <text evidence="2 10 12">Belongs to the AdoMet synthase family.</text>
</comment>
<keyword evidence="10" id="KW-0963">Cytoplasm</keyword>
<dbReference type="EC" id="2.5.1.6" evidence="10"/>
<dbReference type="InterPro" id="IPR002133">
    <property type="entry name" value="S-AdoMet_synthetase"/>
</dbReference>
<gene>
    <name evidence="10" type="primary">metK</name>
    <name evidence="16" type="ORF">SAMN05421736_101645</name>
</gene>
<dbReference type="Proteomes" id="UP000198935">
    <property type="component" value="Unassembled WGS sequence"/>
</dbReference>
<dbReference type="PROSITE" id="PS00377">
    <property type="entry name" value="ADOMET_SYNTHASE_2"/>
    <property type="match status" value="1"/>
</dbReference>
<comment type="cofactor">
    <cofactor evidence="10">
        <name>Mg(2+)</name>
        <dbReference type="ChEBI" id="CHEBI:18420"/>
    </cofactor>
    <text evidence="10">Binds 2 divalent ions per subunit.</text>
</comment>
<feature type="binding site" evidence="10">
    <location>
        <position position="44"/>
    </location>
    <ligand>
        <name>K(+)</name>
        <dbReference type="ChEBI" id="CHEBI:29103"/>
    </ligand>
</feature>
<dbReference type="OrthoDB" id="9801686at2"/>
<evidence type="ECO:0000256" key="6">
    <source>
        <dbReference type="ARBA" id="ARBA00022741"/>
    </source>
</evidence>
<evidence type="ECO:0000256" key="1">
    <source>
        <dbReference type="ARBA" id="ARBA00005224"/>
    </source>
</evidence>
<evidence type="ECO:0000313" key="16">
    <source>
        <dbReference type="EMBL" id="SDY20138.1"/>
    </source>
</evidence>
<dbReference type="GO" id="GO:0000287">
    <property type="term" value="F:magnesium ion binding"/>
    <property type="evidence" value="ECO:0007669"/>
    <property type="project" value="UniProtKB-UniRule"/>
</dbReference>
<dbReference type="Pfam" id="PF02772">
    <property type="entry name" value="S-AdoMet_synt_M"/>
    <property type="match status" value="1"/>
</dbReference>
<keyword evidence="9 10" id="KW-0630">Potassium</keyword>
<evidence type="ECO:0000256" key="3">
    <source>
        <dbReference type="ARBA" id="ARBA00022563"/>
    </source>
</evidence>
<evidence type="ECO:0000259" key="13">
    <source>
        <dbReference type="Pfam" id="PF00438"/>
    </source>
</evidence>
<dbReference type="AlphaFoldDB" id="A0A1H3HZA0"/>
<keyword evidence="6 10" id="KW-0547">Nucleotide-binding</keyword>
<dbReference type="GO" id="GO:0006556">
    <property type="term" value="P:S-adenosylmethionine biosynthetic process"/>
    <property type="evidence" value="ECO:0007669"/>
    <property type="project" value="UniProtKB-UniRule"/>
</dbReference>
<dbReference type="NCBIfam" id="TIGR01034">
    <property type="entry name" value="metK"/>
    <property type="match status" value="1"/>
</dbReference>
<feature type="binding site" description="in other chain" evidence="10">
    <location>
        <position position="16"/>
    </location>
    <ligand>
        <name>ATP</name>
        <dbReference type="ChEBI" id="CHEBI:30616"/>
        <note>ligand shared between two neighboring subunits</note>
    </ligand>
</feature>
<feature type="binding site" description="in other chain" evidence="10">
    <location>
        <begin position="260"/>
        <end position="261"/>
    </location>
    <ligand>
        <name>ATP</name>
        <dbReference type="ChEBI" id="CHEBI:30616"/>
        <note>ligand shared between two neighboring subunits</note>
    </ligand>
</feature>
<feature type="binding site" description="in other chain" evidence="10">
    <location>
        <begin position="245"/>
        <end position="246"/>
    </location>
    <ligand>
        <name>ATP</name>
        <dbReference type="ChEBI" id="CHEBI:30616"/>
        <note>ligand shared between two neighboring subunits</note>
    </ligand>
</feature>
<feature type="binding site" description="in other chain" evidence="10">
    <location>
        <position position="57"/>
    </location>
    <ligand>
        <name>L-methionine</name>
        <dbReference type="ChEBI" id="CHEBI:57844"/>
        <note>ligand shared between two neighboring subunits</note>
    </ligand>
</feature>
<comment type="function">
    <text evidence="10">Catalyzes the formation of S-adenosylmethionine (AdoMet) from methionine and ATP. The overall synthetic reaction is composed of two sequential steps, AdoMet formation and the subsequent tripolyphosphate hydrolysis which occurs prior to release of AdoMet from the enzyme.</text>
</comment>
<dbReference type="Pfam" id="PF02773">
    <property type="entry name" value="S-AdoMet_synt_C"/>
    <property type="match status" value="1"/>
</dbReference>
<accession>A0A1H3HZA0</accession>
<evidence type="ECO:0000256" key="5">
    <source>
        <dbReference type="ARBA" id="ARBA00022723"/>
    </source>
</evidence>
<dbReference type="InterPro" id="IPR022628">
    <property type="entry name" value="S-AdoMet_synt_N"/>
</dbReference>
<feature type="binding site" evidence="10">
    <location>
        <position position="281"/>
    </location>
    <ligand>
        <name>ATP</name>
        <dbReference type="ChEBI" id="CHEBI:30616"/>
        <note>ligand shared between two neighboring subunits</note>
    </ligand>
</feature>
<keyword evidence="8 10" id="KW-0460">Magnesium</keyword>
<dbReference type="PROSITE" id="PS00376">
    <property type="entry name" value="ADOMET_SYNTHASE_1"/>
    <property type="match status" value="1"/>
</dbReference>
<dbReference type="GO" id="GO:0006730">
    <property type="term" value="P:one-carbon metabolic process"/>
    <property type="evidence" value="ECO:0007669"/>
    <property type="project" value="UniProtKB-KW"/>
</dbReference>
<dbReference type="SUPFAM" id="SSF55973">
    <property type="entry name" value="S-adenosylmethionine synthetase"/>
    <property type="match status" value="3"/>
</dbReference>
<dbReference type="Pfam" id="PF00438">
    <property type="entry name" value="S-AdoMet_synt_N"/>
    <property type="match status" value="1"/>
</dbReference>
<evidence type="ECO:0000313" key="17">
    <source>
        <dbReference type="Proteomes" id="UP000198935"/>
    </source>
</evidence>
<dbReference type="HAMAP" id="MF_00086">
    <property type="entry name" value="S_AdoMet_synth1"/>
    <property type="match status" value="1"/>
</dbReference>
<sequence>MMKGIQITSESVTEGHPDKLCDQISDGLLDAFLRQDKDAKVALECMIAKDALMIAGEIRSSAEVDVPQIARNIIAAAGYDDLAKGFDSKICLILTNIHQQSPDISIGVDTAYEYRGEAVSGQLSGQKAMGAGDQGIMYGYACSETANLMPLPISLANRLAQKLAEVRKSKLLDYLYPDGKTQVTVQYDEQHRPLHITSIVVSAQHREGIPQDVLANDLYEKVILPVIPAVWLTEQTRILINPTGRFVVGGPLGDTGLTGRKIIVDTYGGVIPHGGGAFSGKDPSKVDRSAAYMCRYAAKNLVAAGLAEKCQIALSYAIGVAAPVSVYVDTFGTEAIPQYLLPTIVKTAFDLTPGGIIKTLDLQRPIYKKTAVYGHFKADASFPWEQTDMVELLTATAVQIRKKSG</sequence>
<dbReference type="PIRSF" id="PIRSF000497">
    <property type="entry name" value="MAT"/>
    <property type="match status" value="1"/>
</dbReference>
<comment type="pathway">
    <text evidence="1 10">Amino-acid biosynthesis; S-adenosyl-L-methionine biosynthesis; S-adenosyl-L-methionine from L-methionine: step 1/1.</text>
</comment>
<keyword evidence="3 10" id="KW-0554">One-carbon metabolism</keyword>
<dbReference type="CDD" id="cd18079">
    <property type="entry name" value="S-AdoMet_synt"/>
    <property type="match status" value="1"/>
</dbReference>
<dbReference type="InterPro" id="IPR022631">
    <property type="entry name" value="ADOMET_SYNTHASE_CS"/>
</dbReference>
<evidence type="ECO:0000256" key="10">
    <source>
        <dbReference type="HAMAP-Rule" id="MF_00086"/>
    </source>
</evidence>
<evidence type="ECO:0000256" key="12">
    <source>
        <dbReference type="RuleBase" id="RU004462"/>
    </source>
</evidence>
<feature type="region of interest" description="Flexible loop" evidence="10">
    <location>
        <begin position="100"/>
        <end position="110"/>
    </location>
</feature>
<comment type="catalytic activity">
    <reaction evidence="10">
        <text>L-methionine + ATP + H2O = S-adenosyl-L-methionine + phosphate + diphosphate</text>
        <dbReference type="Rhea" id="RHEA:21080"/>
        <dbReference type="ChEBI" id="CHEBI:15377"/>
        <dbReference type="ChEBI" id="CHEBI:30616"/>
        <dbReference type="ChEBI" id="CHEBI:33019"/>
        <dbReference type="ChEBI" id="CHEBI:43474"/>
        <dbReference type="ChEBI" id="CHEBI:57844"/>
        <dbReference type="ChEBI" id="CHEBI:59789"/>
        <dbReference type="EC" id="2.5.1.6"/>
    </reaction>
</comment>
<reference evidence="17" key="1">
    <citation type="submission" date="2016-10" db="EMBL/GenBank/DDBJ databases">
        <authorList>
            <person name="Varghese N."/>
            <person name="Submissions S."/>
        </authorList>
    </citation>
    <scope>NUCLEOTIDE SEQUENCE [LARGE SCALE GENOMIC DNA]</scope>
    <source>
        <strain evidence="17">SP</strain>
    </source>
</reference>
<feature type="binding site" description="in other chain" evidence="10">
    <location>
        <position position="285"/>
    </location>
    <ligand>
        <name>L-methionine</name>
        <dbReference type="ChEBI" id="CHEBI:57844"/>
        <note>ligand shared between two neighboring subunits</note>
    </ligand>
</feature>
<evidence type="ECO:0000256" key="8">
    <source>
        <dbReference type="ARBA" id="ARBA00022842"/>
    </source>
</evidence>
<organism evidence="16 17">
    <name type="scientific">Evansella caseinilytica</name>
    <dbReference type="NCBI Taxonomy" id="1503961"/>
    <lineage>
        <taxon>Bacteria</taxon>
        <taxon>Bacillati</taxon>
        <taxon>Bacillota</taxon>
        <taxon>Bacilli</taxon>
        <taxon>Bacillales</taxon>
        <taxon>Bacillaceae</taxon>
        <taxon>Evansella</taxon>
    </lineage>
</organism>
<name>A0A1H3HZA0_9BACI</name>
<feature type="domain" description="S-adenosylmethionine synthetase C-terminal" evidence="15">
    <location>
        <begin position="248"/>
        <end position="386"/>
    </location>
</feature>
<evidence type="ECO:0000256" key="9">
    <source>
        <dbReference type="ARBA" id="ARBA00022958"/>
    </source>
</evidence>
<feature type="binding site" evidence="10">
    <location>
        <position position="18"/>
    </location>
    <ligand>
        <name>Mg(2+)</name>
        <dbReference type="ChEBI" id="CHEBI:18420"/>
    </ligand>
</feature>
<evidence type="ECO:0000256" key="2">
    <source>
        <dbReference type="ARBA" id="ARBA00009685"/>
    </source>
</evidence>
<dbReference type="InterPro" id="IPR022629">
    <property type="entry name" value="S-AdoMet_synt_central"/>
</dbReference>
<comment type="cofactor">
    <cofactor evidence="10">
        <name>K(+)</name>
        <dbReference type="ChEBI" id="CHEBI:29103"/>
    </cofactor>
    <text evidence="10">Binds 1 potassium ion per subunit.</text>
</comment>
<proteinExistence type="inferred from homology"/>
<feature type="binding site" evidence="10">
    <location>
        <position position="277"/>
    </location>
    <ligand>
        <name>ATP</name>
        <dbReference type="ChEBI" id="CHEBI:30616"/>
        <note>ligand shared between two neighboring subunits</note>
    </ligand>
</feature>
<dbReference type="FunFam" id="3.30.300.10:FF:000003">
    <property type="entry name" value="S-adenosylmethionine synthase"/>
    <property type="match status" value="1"/>
</dbReference>
<dbReference type="STRING" id="1503961.SAMN05421736_101645"/>
<dbReference type="UniPathway" id="UPA00315">
    <property type="reaction ID" value="UER00080"/>
</dbReference>
<feature type="domain" description="S-adenosylmethionine synthetase central" evidence="14">
    <location>
        <begin position="129"/>
        <end position="246"/>
    </location>
</feature>
<dbReference type="GO" id="GO:0005737">
    <property type="term" value="C:cytoplasm"/>
    <property type="evidence" value="ECO:0007669"/>
    <property type="project" value="UniProtKB-SubCell"/>
</dbReference>
<keyword evidence="17" id="KW-1185">Reference proteome</keyword>
<evidence type="ECO:0000256" key="4">
    <source>
        <dbReference type="ARBA" id="ARBA00022679"/>
    </source>
</evidence>
<feature type="binding site" evidence="10">
    <location>
        <position position="254"/>
    </location>
    <ligand>
        <name>L-methionine</name>
        <dbReference type="ChEBI" id="CHEBI:57844"/>
        <note>ligand shared between two neighboring subunits</note>
    </ligand>
</feature>
<dbReference type="InterPro" id="IPR022636">
    <property type="entry name" value="S-AdoMet_synthetase_sfam"/>
</dbReference>
<evidence type="ECO:0000256" key="7">
    <source>
        <dbReference type="ARBA" id="ARBA00022840"/>
    </source>
</evidence>
<evidence type="ECO:0000259" key="14">
    <source>
        <dbReference type="Pfam" id="PF02772"/>
    </source>
</evidence>
<dbReference type="GO" id="GO:0004478">
    <property type="term" value="F:methionine adenosyltransferase activity"/>
    <property type="evidence" value="ECO:0007669"/>
    <property type="project" value="UniProtKB-UniRule"/>
</dbReference>